<evidence type="ECO:0000313" key="3">
    <source>
        <dbReference type="EMBL" id="KIH67205.1"/>
    </source>
</evidence>
<comment type="similarity">
    <text evidence="1">Belongs to the isochorismatase family.</text>
</comment>
<evidence type="ECO:0008006" key="5">
    <source>
        <dbReference type="Google" id="ProtNLM"/>
    </source>
</evidence>
<protein>
    <recommendedName>
        <fullName evidence="5">Isochorismatase-like domain-containing protein</fullName>
    </recommendedName>
</protein>
<organism evidence="3 4">
    <name type="scientific">Ancylostoma duodenale</name>
    <dbReference type="NCBI Taxonomy" id="51022"/>
    <lineage>
        <taxon>Eukaryota</taxon>
        <taxon>Metazoa</taxon>
        <taxon>Ecdysozoa</taxon>
        <taxon>Nematoda</taxon>
        <taxon>Chromadorea</taxon>
        <taxon>Rhabditida</taxon>
        <taxon>Rhabditina</taxon>
        <taxon>Rhabditomorpha</taxon>
        <taxon>Strongyloidea</taxon>
        <taxon>Ancylostomatidae</taxon>
        <taxon>Ancylostomatinae</taxon>
        <taxon>Ancylostoma</taxon>
    </lineage>
</organism>
<accession>A0A0C2H0A7</accession>
<dbReference type="Proteomes" id="UP000054047">
    <property type="component" value="Unassembled WGS sequence"/>
</dbReference>
<dbReference type="PANTHER" id="PTHR11080">
    <property type="entry name" value="PYRAZINAMIDASE/NICOTINAMIDASE"/>
    <property type="match status" value="1"/>
</dbReference>
<dbReference type="OrthoDB" id="167809at2759"/>
<reference evidence="3 4" key="1">
    <citation type="submission" date="2013-12" db="EMBL/GenBank/DDBJ databases">
        <title>Draft genome of the parsitic nematode Ancylostoma duodenale.</title>
        <authorList>
            <person name="Mitreva M."/>
        </authorList>
    </citation>
    <scope>NUCLEOTIDE SEQUENCE [LARGE SCALE GENOMIC DNA]</scope>
    <source>
        <strain evidence="3 4">Zhejiang</strain>
    </source>
</reference>
<dbReference type="PANTHER" id="PTHR11080:SF2">
    <property type="entry name" value="LD05707P"/>
    <property type="match status" value="1"/>
</dbReference>
<evidence type="ECO:0000313" key="4">
    <source>
        <dbReference type="Proteomes" id="UP000054047"/>
    </source>
</evidence>
<dbReference type="EMBL" id="KN726796">
    <property type="protein sequence ID" value="KIH67205.1"/>
    <property type="molecule type" value="Genomic_DNA"/>
</dbReference>
<keyword evidence="2" id="KW-0378">Hydrolase</keyword>
<dbReference type="SUPFAM" id="SSF52499">
    <property type="entry name" value="Isochorismatase-like hydrolases"/>
    <property type="match status" value="1"/>
</dbReference>
<sequence>MPNFENIVDSVFHFLNLKVEETGVFKPNSDNNIVDRRLSSQNGSAGEDPLDAIPAINELVMEKELDAIVYTQDWHPANHISFVERARDPDRKIHNDNQNVPLKAFDTVQFDKPLLRQTLYPTHCVQNSWGAELHADLVLPRTRALIVKKGQEVHVDSYSAFKDNNRKQLYVMIT</sequence>
<dbReference type="InterPro" id="IPR052347">
    <property type="entry name" value="Isochorismatase_Nicotinamidase"/>
</dbReference>
<evidence type="ECO:0000256" key="2">
    <source>
        <dbReference type="ARBA" id="ARBA00022801"/>
    </source>
</evidence>
<name>A0A0C2H0A7_9BILA</name>
<gene>
    <name evidence="3" type="ORF">ANCDUO_02467</name>
</gene>
<proteinExistence type="inferred from homology"/>
<dbReference type="Gene3D" id="3.40.50.850">
    <property type="entry name" value="Isochorismatase-like"/>
    <property type="match status" value="1"/>
</dbReference>
<dbReference type="InterPro" id="IPR036380">
    <property type="entry name" value="Isochorismatase-like_sf"/>
</dbReference>
<keyword evidence="4" id="KW-1185">Reference proteome</keyword>
<dbReference type="AlphaFoldDB" id="A0A0C2H0A7"/>
<evidence type="ECO:0000256" key="1">
    <source>
        <dbReference type="ARBA" id="ARBA00006336"/>
    </source>
</evidence>
<dbReference type="GO" id="GO:0016787">
    <property type="term" value="F:hydrolase activity"/>
    <property type="evidence" value="ECO:0007669"/>
    <property type="project" value="UniProtKB-KW"/>
</dbReference>